<feature type="chain" id="PRO_5012879950" evidence="2">
    <location>
        <begin position="21"/>
        <end position="400"/>
    </location>
</feature>
<evidence type="ECO:0000313" key="4">
    <source>
        <dbReference type="Proteomes" id="UP000037136"/>
    </source>
</evidence>
<organism evidence="3 4">
    <name type="scientific">Ophiocordyceps unilateralis</name>
    <name type="common">Zombie-ant fungus</name>
    <name type="synonym">Torrubia unilateralis</name>
    <dbReference type="NCBI Taxonomy" id="268505"/>
    <lineage>
        <taxon>Eukaryota</taxon>
        <taxon>Fungi</taxon>
        <taxon>Dikarya</taxon>
        <taxon>Ascomycota</taxon>
        <taxon>Pezizomycotina</taxon>
        <taxon>Sordariomycetes</taxon>
        <taxon>Hypocreomycetidae</taxon>
        <taxon>Hypocreales</taxon>
        <taxon>Ophiocordycipitaceae</taxon>
        <taxon>Ophiocordyceps</taxon>
    </lineage>
</organism>
<evidence type="ECO:0000313" key="3">
    <source>
        <dbReference type="EMBL" id="PFH59902.1"/>
    </source>
</evidence>
<feature type="region of interest" description="Disordered" evidence="1">
    <location>
        <begin position="359"/>
        <end position="400"/>
    </location>
</feature>
<feature type="compositionally biased region" description="Low complexity" evidence="1">
    <location>
        <begin position="377"/>
        <end position="390"/>
    </location>
</feature>
<proteinExistence type="predicted"/>
<dbReference type="AlphaFoldDB" id="A0A2A9PG63"/>
<accession>A0A2A9PG63</accession>
<feature type="signal peptide" evidence="2">
    <location>
        <begin position="1"/>
        <end position="20"/>
    </location>
</feature>
<evidence type="ECO:0000256" key="1">
    <source>
        <dbReference type="SAM" id="MobiDB-lite"/>
    </source>
</evidence>
<gene>
    <name evidence="3" type="ORF">XA68_11728</name>
</gene>
<keyword evidence="4" id="KW-1185">Reference proteome</keyword>
<dbReference type="OrthoDB" id="10614947at2759"/>
<name>A0A2A9PG63_OPHUN</name>
<feature type="compositionally biased region" description="Basic residues" evidence="1">
    <location>
        <begin position="362"/>
        <end position="376"/>
    </location>
</feature>
<protein>
    <submittedName>
        <fullName evidence="3">Uncharacterized protein</fullName>
    </submittedName>
</protein>
<sequence>MHQSKLAWLSALVAVQVVLAVPQGSLTTPDVVQPVDPALKNIPPHVRERWYRCSDKPGSPTGSSSLPCSREINIEASIRAKTLGDSLEAVKMQRYRDALLDDASGYKAAQECCFKCKAANGIHSEAESALWRDFYSEEKTKEWSQKVDQAASKNGTVESRWAFLQSRANLSPYPATITPEKQAESDKALTEEQYCPGAPKSAPELFQSNEIFQTPIGLVTFLVEASLSASASVNASVVTAERYCAPCLAVGKVGDMRTVCGAPVKDIVQVTLERTPATEEHISKPKDCLTCPEAQTAPAGEVLEKCLAVPAKKADPALKAVVEVETHNEIALTAAINMVMSNSHPPSAPSKVVSQLALPLRRSPKPRQRPSPKWGRRPLPTTTRTSSARGGSRKLMDGFI</sequence>
<reference evidence="3 4" key="2">
    <citation type="journal article" date="2017" name="Sci. Rep.">
        <title>Ant-infecting Ophiocordyceps genomes reveal a high diversity of potential behavioral manipulation genes and a possible major role for enterotoxins.</title>
        <authorList>
            <person name="de Bekker C."/>
            <person name="Ohm R.A."/>
            <person name="Evans H.C."/>
            <person name="Brachmann A."/>
            <person name="Hughes D.P."/>
        </authorList>
    </citation>
    <scope>NUCLEOTIDE SEQUENCE [LARGE SCALE GENOMIC DNA]</scope>
    <source>
        <strain evidence="3 4">SC16a</strain>
    </source>
</reference>
<comment type="caution">
    <text evidence="3">The sequence shown here is derived from an EMBL/GenBank/DDBJ whole genome shotgun (WGS) entry which is preliminary data.</text>
</comment>
<keyword evidence="2" id="KW-0732">Signal</keyword>
<dbReference type="Proteomes" id="UP000037136">
    <property type="component" value="Unassembled WGS sequence"/>
</dbReference>
<reference evidence="3 4" key="1">
    <citation type="journal article" date="2015" name="BMC Genomics">
        <title>Gene expression during zombie ant biting behavior reflects the complexity underlying fungal parasitic behavioral manipulation.</title>
        <authorList>
            <person name="de Bekker C."/>
            <person name="Ohm R.A."/>
            <person name="Loreto R.G."/>
            <person name="Sebastian A."/>
            <person name="Albert I."/>
            <person name="Merrow M."/>
            <person name="Brachmann A."/>
            <person name="Hughes D.P."/>
        </authorList>
    </citation>
    <scope>NUCLEOTIDE SEQUENCE [LARGE SCALE GENOMIC DNA]</scope>
    <source>
        <strain evidence="3 4">SC16a</strain>
    </source>
</reference>
<dbReference type="EMBL" id="LAZP02000165">
    <property type="protein sequence ID" value="PFH59902.1"/>
    <property type="molecule type" value="Genomic_DNA"/>
</dbReference>
<evidence type="ECO:0000256" key="2">
    <source>
        <dbReference type="SAM" id="SignalP"/>
    </source>
</evidence>